<dbReference type="CDD" id="cd03357">
    <property type="entry name" value="LbH_MAT_GAT"/>
    <property type="match status" value="1"/>
</dbReference>
<organism evidence="5 6">
    <name type="scientific">Candidatus Stercoripulliclostridium merdipullorum</name>
    <dbReference type="NCBI Taxonomy" id="2840952"/>
    <lineage>
        <taxon>Bacteria</taxon>
        <taxon>Bacillati</taxon>
        <taxon>Bacillota</taxon>
        <taxon>Clostridia</taxon>
        <taxon>Eubacteriales</taxon>
        <taxon>Candidatus Stercoripulliclostridium</taxon>
    </lineage>
</organism>
<proteinExistence type="inferred from homology"/>
<dbReference type="SUPFAM" id="SSF51161">
    <property type="entry name" value="Trimeric LpxA-like enzymes"/>
    <property type="match status" value="1"/>
</dbReference>
<evidence type="ECO:0000256" key="3">
    <source>
        <dbReference type="ARBA" id="ARBA00022737"/>
    </source>
</evidence>
<dbReference type="InterPro" id="IPR051159">
    <property type="entry name" value="Hexapeptide_acetyltransf"/>
</dbReference>
<dbReference type="PANTHER" id="PTHR23416">
    <property type="entry name" value="SIALIC ACID SYNTHASE-RELATED"/>
    <property type="match status" value="1"/>
</dbReference>
<reference evidence="5" key="2">
    <citation type="journal article" date="2021" name="PeerJ">
        <title>Extensive microbial diversity within the chicken gut microbiome revealed by metagenomics and culture.</title>
        <authorList>
            <person name="Gilroy R."/>
            <person name="Ravi A."/>
            <person name="Getino M."/>
            <person name="Pursley I."/>
            <person name="Horton D.L."/>
            <person name="Alikhan N.F."/>
            <person name="Baker D."/>
            <person name="Gharbi K."/>
            <person name="Hall N."/>
            <person name="Watson M."/>
            <person name="Adriaenssens E.M."/>
            <person name="Foster-Nyarko E."/>
            <person name="Jarju S."/>
            <person name="Secka A."/>
            <person name="Antonio M."/>
            <person name="Oren A."/>
            <person name="Chaudhuri R.R."/>
            <person name="La Ragione R."/>
            <person name="Hildebrand F."/>
            <person name="Pallen M.J."/>
        </authorList>
    </citation>
    <scope>NUCLEOTIDE SEQUENCE</scope>
    <source>
        <strain evidence="5">23406</strain>
    </source>
</reference>
<evidence type="ECO:0000313" key="5">
    <source>
        <dbReference type="EMBL" id="HIV00812.1"/>
    </source>
</evidence>
<dbReference type="InterPro" id="IPR018357">
    <property type="entry name" value="Hexapep_transf_CS"/>
</dbReference>
<comment type="caution">
    <text evidence="5">The sequence shown here is derived from an EMBL/GenBank/DDBJ whole genome shotgun (WGS) entry which is preliminary data.</text>
</comment>
<evidence type="ECO:0000259" key="4">
    <source>
        <dbReference type="SMART" id="SM01266"/>
    </source>
</evidence>
<name>A0A9D1NCY3_9FIRM</name>
<dbReference type="InterPro" id="IPR001451">
    <property type="entry name" value="Hexapep"/>
</dbReference>
<dbReference type="Pfam" id="PF00132">
    <property type="entry name" value="Hexapep"/>
    <property type="match status" value="1"/>
</dbReference>
<keyword evidence="2" id="KW-0808">Transferase</keyword>
<keyword evidence="3" id="KW-0677">Repeat</keyword>
<dbReference type="GO" id="GO:0008374">
    <property type="term" value="F:O-acyltransferase activity"/>
    <property type="evidence" value="ECO:0007669"/>
    <property type="project" value="TreeGrafter"/>
</dbReference>
<protein>
    <submittedName>
        <fullName evidence="5">Sugar O-acetyltransferase</fullName>
    </submittedName>
</protein>
<evidence type="ECO:0000256" key="1">
    <source>
        <dbReference type="ARBA" id="ARBA00007274"/>
    </source>
</evidence>
<dbReference type="Pfam" id="PF12464">
    <property type="entry name" value="Mac"/>
    <property type="match status" value="1"/>
</dbReference>
<dbReference type="Proteomes" id="UP000886891">
    <property type="component" value="Unassembled WGS sequence"/>
</dbReference>
<gene>
    <name evidence="5" type="ORF">IAB14_06850</name>
</gene>
<dbReference type="SMART" id="SM01266">
    <property type="entry name" value="Mac"/>
    <property type="match status" value="1"/>
</dbReference>
<dbReference type="InterPro" id="IPR011004">
    <property type="entry name" value="Trimer_LpxA-like_sf"/>
</dbReference>
<dbReference type="Gene3D" id="2.160.10.10">
    <property type="entry name" value="Hexapeptide repeat proteins"/>
    <property type="match status" value="1"/>
</dbReference>
<reference evidence="5" key="1">
    <citation type="submission" date="2020-10" db="EMBL/GenBank/DDBJ databases">
        <authorList>
            <person name="Gilroy R."/>
        </authorList>
    </citation>
    <scope>NUCLEOTIDE SEQUENCE</scope>
    <source>
        <strain evidence="5">23406</strain>
    </source>
</reference>
<feature type="domain" description="Maltose/galactoside acetyltransferase" evidence="4">
    <location>
        <begin position="4"/>
        <end position="59"/>
    </location>
</feature>
<dbReference type="PANTHER" id="PTHR23416:SF23">
    <property type="entry name" value="ACETYLTRANSFERASE C18B11.09C-RELATED"/>
    <property type="match status" value="1"/>
</dbReference>
<dbReference type="GO" id="GO:0016407">
    <property type="term" value="F:acetyltransferase activity"/>
    <property type="evidence" value="ECO:0007669"/>
    <property type="project" value="InterPro"/>
</dbReference>
<evidence type="ECO:0000313" key="6">
    <source>
        <dbReference type="Proteomes" id="UP000886891"/>
    </source>
</evidence>
<evidence type="ECO:0000256" key="2">
    <source>
        <dbReference type="ARBA" id="ARBA00022679"/>
    </source>
</evidence>
<dbReference type="EMBL" id="DVOH01000057">
    <property type="protein sequence ID" value="HIV00812.1"/>
    <property type="molecule type" value="Genomic_DNA"/>
</dbReference>
<sequence length="220" mass="24352">MNDLERMISGRLYNPAAPELTAARLRARRLADRFNRTRAWQFKLRSRLICKLFPNAIGKSDAFFEPSIRVEYGFNVRFGKCFFMNFDCQLLDVAPITIGDDVMFGPRVTLATPMHPLLIEERKFQSYPDGEYDLEYAKPIVIGDGVWLAASVTVCGGVTIGAGSIIAAGSVVTRDIPAGVLAGGVPCKVIRPLTDADRMKPWDTYCAARAVGGDRSEERK</sequence>
<dbReference type="AlphaFoldDB" id="A0A9D1NCY3"/>
<dbReference type="InterPro" id="IPR024688">
    <property type="entry name" value="Mac_dom"/>
</dbReference>
<comment type="similarity">
    <text evidence="1">Belongs to the transferase hexapeptide repeat family.</text>
</comment>
<accession>A0A9D1NCY3</accession>
<dbReference type="PROSITE" id="PS00101">
    <property type="entry name" value="HEXAPEP_TRANSFERASES"/>
    <property type="match status" value="1"/>
</dbReference>